<proteinExistence type="predicted"/>
<protein>
    <submittedName>
        <fullName evidence="2">Uncharacterized protein</fullName>
    </submittedName>
</protein>
<evidence type="ECO:0000256" key="1">
    <source>
        <dbReference type="SAM" id="MobiDB-lite"/>
    </source>
</evidence>
<dbReference type="AlphaFoldDB" id="J3N822"/>
<feature type="region of interest" description="Disordered" evidence="1">
    <location>
        <begin position="1"/>
        <end position="46"/>
    </location>
</feature>
<sequence length="64" mass="7375">MTGLSDDESWGDPRWRRRMGGQGRHTTKPRNMDGNGSGQAWDKTPGMTPCEIYIALWKQGRIYY</sequence>
<reference evidence="2" key="2">
    <citation type="submission" date="2013-04" db="UniProtKB">
        <authorList>
            <consortium name="EnsemblPlants"/>
        </authorList>
    </citation>
    <scope>IDENTIFICATION</scope>
</reference>
<feature type="compositionally biased region" description="Acidic residues" evidence="1">
    <location>
        <begin position="1"/>
        <end position="10"/>
    </location>
</feature>
<dbReference type="EnsemblPlants" id="OB11G19580.1">
    <property type="protein sequence ID" value="OB11G19580.1"/>
    <property type="gene ID" value="OB11G19580"/>
</dbReference>
<keyword evidence="3" id="KW-1185">Reference proteome</keyword>
<dbReference type="Gramene" id="OB11G19580.1">
    <property type="protein sequence ID" value="OB11G19580.1"/>
    <property type="gene ID" value="OB11G19580"/>
</dbReference>
<evidence type="ECO:0000313" key="2">
    <source>
        <dbReference type="EnsemblPlants" id="OB11G19580.1"/>
    </source>
</evidence>
<reference evidence="2" key="1">
    <citation type="journal article" date="2013" name="Nat. Commun.">
        <title>Whole-genome sequencing of Oryza brachyantha reveals mechanisms underlying Oryza genome evolution.</title>
        <authorList>
            <person name="Chen J."/>
            <person name="Huang Q."/>
            <person name="Gao D."/>
            <person name="Wang J."/>
            <person name="Lang Y."/>
            <person name="Liu T."/>
            <person name="Li B."/>
            <person name="Bai Z."/>
            <person name="Luis Goicoechea J."/>
            <person name="Liang C."/>
            <person name="Chen C."/>
            <person name="Zhang W."/>
            <person name="Sun S."/>
            <person name="Liao Y."/>
            <person name="Zhang X."/>
            <person name="Yang L."/>
            <person name="Song C."/>
            <person name="Wang M."/>
            <person name="Shi J."/>
            <person name="Liu G."/>
            <person name="Liu J."/>
            <person name="Zhou H."/>
            <person name="Zhou W."/>
            <person name="Yu Q."/>
            <person name="An N."/>
            <person name="Chen Y."/>
            <person name="Cai Q."/>
            <person name="Wang B."/>
            <person name="Liu B."/>
            <person name="Min J."/>
            <person name="Huang Y."/>
            <person name="Wu H."/>
            <person name="Li Z."/>
            <person name="Zhang Y."/>
            <person name="Yin Y."/>
            <person name="Song W."/>
            <person name="Jiang J."/>
            <person name="Jackson S.A."/>
            <person name="Wing R.A."/>
            <person name="Wang J."/>
            <person name="Chen M."/>
        </authorList>
    </citation>
    <scope>NUCLEOTIDE SEQUENCE [LARGE SCALE GENOMIC DNA]</scope>
    <source>
        <strain evidence="2">cv. IRGC 101232</strain>
    </source>
</reference>
<evidence type="ECO:0000313" key="3">
    <source>
        <dbReference type="Proteomes" id="UP000006038"/>
    </source>
</evidence>
<organism evidence="2">
    <name type="scientific">Oryza brachyantha</name>
    <name type="common">malo sina</name>
    <dbReference type="NCBI Taxonomy" id="4533"/>
    <lineage>
        <taxon>Eukaryota</taxon>
        <taxon>Viridiplantae</taxon>
        <taxon>Streptophyta</taxon>
        <taxon>Embryophyta</taxon>
        <taxon>Tracheophyta</taxon>
        <taxon>Spermatophyta</taxon>
        <taxon>Magnoliopsida</taxon>
        <taxon>Liliopsida</taxon>
        <taxon>Poales</taxon>
        <taxon>Poaceae</taxon>
        <taxon>BOP clade</taxon>
        <taxon>Oryzoideae</taxon>
        <taxon>Oryzeae</taxon>
        <taxon>Oryzinae</taxon>
        <taxon>Oryza</taxon>
    </lineage>
</organism>
<dbReference type="Proteomes" id="UP000006038">
    <property type="component" value="Chromosome 11"/>
</dbReference>
<dbReference type="HOGENOM" id="CLU_2871210_0_0_1"/>
<accession>J3N822</accession>
<name>J3N822_ORYBR</name>